<sequence length="122" mass="14334">MAKILFKLRNVPDDEAEEVRELLANHHIDYYETSAGNWGVSMPALWVKNDDQFREAKALFDAYQQARSIRVREEYARLKSEGKHKTMWDSIKQQPVVFVAYIFIVLALLYLPFKLIMELAKL</sequence>
<evidence type="ECO:0000313" key="4">
    <source>
        <dbReference type="Proteomes" id="UP000034156"/>
    </source>
</evidence>
<reference evidence="4" key="1">
    <citation type="submission" date="2015-05" db="EMBL/GenBank/DDBJ databases">
        <title>Draft genome of Nitrosomonas communis strain Nm2.</title>
        <authorList>
            <person name="Kozlowski J.A."/>
            <person name="Kits K.D."/>
            <person name="Stein L.Y."/>
        </authorList>
    </citation>
    <scope>NUCLEOTIDE SEQUENCE [LARGE SCALE GENOMIC DNA]</scope>
    <source>
        <strain evidence="4">Nm2</strain>
    </source>
</reference>
<evidence type="ECO:0000256" key="1">
    <source>
        <dbReference type="SAM" id="Phobius"/>
    </source>
</evidence>
<dbReference type="InterPro" id="IPR046162">
    <property type="entry name" value="DUF6164"/>
</dbReference>
<keyword evidence="1" id="KW-0472">Membrane</keyword>
<dbReference type="EMBL" id="VNHT01000020">
    <property type="protein sequence ID" value="TYP88673.1"/>
    <property type="molecule type" value="Genomic_DNA"/>
</dbReference>
<protein>
    <recommendedName>
        <fullName evidence="6">DUF2007 domain-containing protein</fullName>
    </recommendedName>
</protein>
<reference evidence="2 4" key="2">
    <citation type="journal article" date="2016" name="Genome Announc.">
        <title>Genome Sequence of Nitrosomonas communis Strain Nm2, a Mesophilic Ammonia-Oxidizing Bacterium Isolated from Mediterranean Soil.</title>
        <authorList>
            <person name="Kozlowski J.A."/>
            <person name="Kits K.D."/>
            <person name="Stein L.Y."/>
        </authorList>
    </citation>
    <scope>NUCLEOTIDE SEQUENCE [LARGE SCALE GENOMIC DNA]</scope>
    <source>
        <strain evidence="2 4">Nm2</strain>
    </source>
</reference>
<keyword evidence="1" id="KW-0812">Transmembrane</keyword>
<name>A0A0F7KI60_9PROT</name>
<proteinExistence type="predicted"/>
<dbReference type="EMBL" id="CP011451">
    <property type="protein sequence ID" value="AKH39211.1"/>
    <property type="molecule type" value="Genomic_DNA"/>
</dbReference>
<keyword evidence="4" id="KW-1185">Reference proteome</keyword>
<organism evidence="2 4">
    <name type="scientific">Nitrosomonas communis</name>
    <dbReference type="NCBI Taxonomy" id="44574"/>
    <lineage>
        <taxon>Bacteria</taxon>
        <taxon>Pseudomonadati</taxon>
        <taxon>Pseudomonadota</taxon>
        <taxon>Betaproteobacteria</taxon>
        <taxon>Nitrosomonadales</taxon>
        <taxon>Nitrosomonadaceae</taxon>
        <taxon>Nitrosomonas</taxon>
    </lineage>
</organism>
<dbReference type="PATRIC" id="fig|44574.3.peg.4224"/>
<dbReference type="RefSeq" id="WP_046851231.1">
    <property type="nucleotide sequence ID" value="NZ_CP011451.1"/>
</dbReference>
<evidence type="ECO:0000313" key="2">
    <source>
        <dbReference type="EMBL" id="AKH39211.1"/>
    </source>
</evidence>
<evidence type="ECO:0008006" key="6">
    <source>
        <dbReference type="Google" id="ProtNLM"/>
    </source>
</evidence>
<evidence type="ECO:0000313" key="3">
    <source>
        <dbReference type="EMBL" id="TYP88673.1"/>
    </source>
</evidence>
<dbReference type="KEGG" id="nco:AAW31_17565"/>
<feature type="transmembrane region" description="Helical" evidence="1">
    <location>
        <begin position="95"/>
        <end position="113"/>
    </location>
</feature>
<keyword evidence="1" id="KW-1133">Transmembrane helix</keyword>
<dbReference type="Proteomes" id="UP000034156">
    <property type="component" value="Chromosome"/>
</dbReference>
<dbReference type="OrthoDB" id="5569385at2"/>
<reference evidence="3 5" key="3">
    <citation type="submission" date="2019-07" db="EMBL/GenBank/DDBJ databases">
        <title>Active sludge and wastewater microbial communities from Klosterneuburg, Austria.</title>
        <authorList>
            <person name="Wagner M."/>
        </authorList>
    </citation>
    <scope>NUCLEOTIDE SEQUENCE [LARGE SCALE GENOMIC DNA]</scope>
    <source>
        <strain evidence="3 5">Nm2</strain>
    </source>
</reference>
<dbReference type="Pfam" id="PF19661">
    <property type="entry name" value="DUF6164"/>
    <property type="match status" value="1"/>
</dbReference>
<dbReference type="Proteomes" id="UP000324176">
    <property type="component" value="Unassembled WGS sequence"/>
</dbReference>
<gene>
    <name evidence="2" type="ORF">AAW31_17565</name>
    <name evidence="3" type="ORF">BCL69_102027</name>
</gene>
<dbReference type="AlphaFoldDB" id="A0A0F7KI60"/>
<accession>A0A0F7KI60</accession>
<evidence type="ECO:0000313" key="5">
    <source>
        <dbReference type="Proteomes" id="UP000324176"/>
    </source>
</evidence>